<dbReference type="GO" id="GO:0005886">
    <property type="term" value="C:plasma membrane"/>
    <property type="evidence" value="ECO:0007669"/>
    <property type="project" value="TreeGrafter"/>
</dbReference>
<dbReference type="GO" id="GO:0004176">
    <property type="term" value="F:ATP-dependent peptidase activity"/>
    <property type="evidence" value="ECO:0007669"/>
    <property type="project" value="InterPro"/>
</dbReference>
<gene>
    <name evidence="3" type="ORF">GCM10007989_13240</name>
</gene>
<keyword evidence="4" id="KW-1185">Reference proteome</keyword>
<dbReference type="Proteomes" id="UP000646579">
    <property type="component" value="Unassembled WGS sequence"/>
</dbReference>
<sequence>MFESLNTANEDPSDRPRAAIALPVAIAQHALGKDILGVIDDPRLPAMALIIKVPSDSWCDPLERALDRMLKTVEVHSYKRGRRSSSRKDEFDLLGSLGSGLSTIAISATPEDTIGTEYHAVADRVIEITKLDVKVVRKVIRQVTGGSSGKLTQADLVGIGLHEAVAAIGAGGSATDCIARLARIRARKSAPADLSHIATLEALPLVAPVRDWADKLAADLARVDTGQLPQSALRFSTMEGPPGTGKTVLAASIAKSSGWTFHRTSIQDWFNAGDGHLGAVTKACAEFIDRLLSEDRAIGFIDELQSIPNRGALDARGRDWWMPVVDGILVQIDRVRQSGKKILLLGACNHYDMLDPALIRPGRLETRVSVLPPSTVEEAVSVLRFYLGDRFSLGEIETVGNLAIGASPAFIESTVRQAEGIARQHERDMTVLDLVSIFAPEETKDAEDTLHLALHEAAHAVIAYRLGVGVTSVTIVQLASKAGVTVTESASGNPLREDIENLITIGLAGRAADELLGKGPDAGSAHDLAAATSLLVSARESWGLYGKLSVTSQIPSANAASRADLHEWVENQLSRLMQRAREMVTENEMAIRALASELVKRRVLRGAAITETIESATTSAHAQRDEPAVVELGLLPKRPSTVDTGGGLPTSRP</sequence>
<dbReference type="PANTHER" id="PTHR23076:SF97">
    <property type="entry name" value="ATP-DEPENDENT ZINC METALLOPROTEASE YME1L1"/>
    <property type="match status" value="1"/>
</dbReference>
<dbReference type="InterPro" id="IPR003593">
    <property type="entry name" value="AAA+_ATPase"/>
</dbReference>
<feature type="compositionally biased region" description="Gly residues" evidence="1">
    <location>
        <begin position="644"/>
        <end position="653"/>
    </location>
</feature>
<evidence type="ECO:0000313" key="4">
    <source>
        <dbReference type="Proteomes" id="UP000646579"/>
    </source>
</evidence>
<feature type="domain" description="AAA+ ATPase" evidence="2">
    <location>
        <begin position="232"/>
        <end position="374"/>
    </location>
</feature>
<dbReference type="InterPro" id="IPR037219">
    <property type="entry name" value="Peptidase_M41-like"/>
</dbReference>
<dbReference type="Pfam" id="PF01434">
    <property type="entry name" value="Peptidase_M41"/>
    <property type="match status" value="1"/>
</dbReference>
<dbReference type="AlphaFoldDB" id="A0A918S2X9"/>
<feature type="region of interest" description="Disordered" evidence="1">
    <location>
        <begin position="632"/>
        <end position="653"/>
    </location>
</feature>
<dbReference type="InterPro" id="IPR027417">
    <property type="entry name" value="P-loop_NTPase"/>
</dbReference>
<comment type="caution">
    <text evidence="3">The sequence shown here is derived from an EMBL/GenBank/DDBJ whole genome shotgun (WGS) entry which is preliminary data.</text>
</comment>
<dbReference type="GO" id="GO:0030163">
    <property type="term" value="P:protein catabolic process"/>
    <property type="evidence" value="ECO:0007669"/>
    <property type="project" value="TreeGrafter"/>
</dbReference>
<dbReference type="Gene3D" id="1.20.58.760">
    <property type="entry name" value="Peptidase M41"/>
    <property type="match status" value="1"/>
</dbReference>
<dbReference type="GO" id="GO:0004222">
    <property type="term" value="F:metalloendopeptidase activity"/>
    <property type="evidence" value="ECO:0007669"/>
    <property type="project" value="InterPro"/>
</dbReference>
<dbReference type="CDD" id="cd19481">
    <property type="entry name" value="RecA-like_protease"/>
    <property type="match status" value="1"/>
</dbReference>
<dbReference type="GO" id="GO:0005524">
    <property type="term" value="F:ATP binding"/>
    <property type="evidence" value="ECO:0007669"/>
    <property type="project" value="InterPro"/>
</dbReference>
<dbReference type="InterPro" id="IPR000642">
    <property type="entry name" value="Peptidase_M41"/>
</dbReference>
<dbReference type="Pfam" id="PF00004">
    <property type="entry name" value="AAA"/>
    <property type="match status" value="1"/>
</dbReference>
<dbReference type="EMBL" id="BMZE01000001">
    <property type="protein sequence ID" value="GHA19115.1"/>
    <property type="molecule type" value="Genomic_DNA"/>
</dbReference>
<name>A0A918S2X9_9HYPH</name>
<evidence type="ECO:0000259" key="2">
    <source>
        <dbReference type="SMART" id="SM00382"/>
    </source>
</evidence>
<dbReference type="InterPro" id="IPR003959">
    <property type="entry name" value="ATPase_AAA_core"/>
</dbReference>
<dbReference type="Gene3D" id="3.40.50.300">
    <property type="entry name" value="P-loop containing nucleotide triphosphate hydrolases"/>
    <property type="match status" value="1"/>
</dbReference>
<dbReference type="SUPFAM" id="SSF52540">
    <property type="entry name" value="P-loop containing nucleoside triphosphate hydrolases"/>
    <property type="match status" value="1"/>
</dbReference>
<protein>
    <recommendedName>
        <fullName evidence="2">AAA+ ATPase domain-containing protein</fullName>
    </recommendedName>
</protein>
<reference evidence="3" key="2">
    <citation type="submission" date="2020-09" db="EMBL/GenBank/DDBJ databases">
        <authorList>
            <person name="Sun Q."/>
            <person name="Kim S."/>
        </authorList>
    </citation>
    <scope>NUCLEOTIDE SEQUENCE</scope>
    <source>
        <strain evidence="3">KCTC 32437</strain>
    </source>
</reference>
<evidence type="ECO:0000256" key="1">
    <source>
        <dbReference type="SAM" id="MobiDB-lite"/>
    </source>
</evidence>
<dbReference type="PANTHER" id="PTHR23076">
    <property type="entry name" value="METALLOPROTEASE M41 FTSH"/>
    <property type="match status" value="1"/>
</dbReference>
<dbReference type="GO" id="GO:0006508">
    <property type="term" value="P:proteolysis"/>
    <property type="evidence" value="ECO:0007669"/>
    <property type="project" value="InterPro"/>
</dbReference>
<dbReference type="Gene3D" id="1.10.8.60">
    <property type="match status" value="1"/>
</dbReference>
<evidence type="ECO:0000313" key="3">
    <source>
        <dbReference type="EMBL" id="GHA19115.1"/>
    </source>
</evidence>
<dbReference type="RefSeq" id="WP_189424460.1">
    <property type="nucleotide sequence ID" value="NZ_BMZE01000001.1"/>
</dbReference>
<organism evidence="3 4">
    <name type="scientific">Devosia pacifica</name>
    <dbReference type="NCBI Taxonomy" id="1335967"/>
    <lineage>
        <taxon>Bacteria</taxon>
        <taxon>Pseudomonadati</taxon>
        <taxon>Pseudomonadota</taxon>
        <taxon>Alphaproteobacteria</taxon>
        <taxon>Hyphomicrobiales</taxon>
        <taxon>Devosiaceae</taxon>
        <taxon>Devosia</taxon>
    </lineage>
</organism>
<dbReference type="PRINTS" id="PR00830">
    <property type="entry name" value="ENDOLAPTASE"/>
</dbReference>
<proteinExistence type="predicted"/>
<dbReference type="SUPFAM" id="SSF140990">
    <property type="entry name" value="FtsH protease domain-like"/>
    <property type="match status" value="1"/>
</dbReference>
<dbReference type="SMART" id="SM00382">
    <property type="entry name" value="AAA"/>
    <property type="match status" value="1"/>
</dbReference>
<reference evidence="3" key="1">
    <citation type="journal article" date="2014" name="Int. J. Syst. Evol. Microbiol.">
        <title>Complete genome sequence of Corynebacterium casei LMG S-19264T (=DSM 44701T), isolated from a smear-ripened cheese.</title>
        <authorList>
            <consortium name="US DOE Joint Genome Institute (JGI-PGF)"/>
            <person name="Walter F."/>
            <person name="Albersmeier A."/>
            <person name="Kalinowski J."/>
            <person name="Ruckert C."/>
        </authorList>
    </citation>
    <scope>NUCLEOTIDE SEQUENCE</scope>
    <source>
        <strain evidence="3">KCTC 32437</strain>
    </source>
</reference>
<accession>A0A918S2X9</accession>
<dbReference type="GO" id="GO:0016887">
    <property type="term" value="F:ATP hydrolysis activity"/>
    <property type="evidence" value="ECO:0007669"/>
    <property type="project" value="InterPro"/>
</dbReference>